<dbReference type="GO" id="GO:0043138">
    <property type="term" value="F:3'-5' DNA helicase activity"/>
    <property type="evidence" value="ECO:0007669"/>
    <property type="project" value="TreeGrafter"/>
</dbReference>
<keyword evidence="1" id="KW-0347">Helicase</keyword>
<dbReference type="GO" id="GO:0016787">
    <property type="term" value="F:hydrolase activity"/>
    <property type="evidence" value="ECO:0007669"/>
    <property type="project" value="UniProtKB-KW"/>
</dbReference>
<evidence type="ECO:0000313" key="1">
    <source>
        <dbReference type="EMBL" id="SJN15414.1"/>
    </source>
</evidence>
<dbReference type="GO" id="GO:0005829">
    <property type="term" value="C:cytosol"/>
    <property type="evidence" value="ECO:0007669"/>
    <property type="project" value="TreeGrafter"/>
</dbReference>
<dbReference type="PANTHER" id="PTHR11070">
    <property type="entry name" value="UVRD / RECB / PCRA DNA HELICASE FAMILY MEMBER"/>
    <property type="match status" value="1"/>
</dbReference>
<dbReference type="RefSeq" id="WP_094763172.1">
    <property type="nucleotide sequence ID" value="NZ_FUKQ01000001.1"/>
</dbReference>
<keyword evidence="2" id="KW-1185">Reference proteome</keyword>
<dbReference type="SUPFAM" id="SSF52540">
    <property type="entry name" value="P-loop containing nucleoside triphosphate hydrolases"/>
    <property type="match status" value="1"/>
</dbReference>
<proteinExistence type="predicted"/>
<dbReference type="EC" id="3.6.1.-" evidence="1"/>
<dbReference type="GO" id="GO:0005524">
    <property type="term" value="F:ATP binding"/>
    <property type="evidence" value="ECO:0007669"/>
    <property type="project" value="InterPro"/>
</dbReference>
<sequence length="678" mass="73652">MPEPTRDVLDAERAHLAAAHEALERMREQSADWTQGIGGDSVSTAYLRQMLYRRMESLEKDPETPLFFGRLDYATSLGAEFDEVAHIGRRHVSGEVGGDPLVIDWRAPMSLPFYRARAGQPMMCSLRRRFGFQHGEMTAYEDEQLADPTELSEGVSALLEAEIERPRTGPMRDIVATIQPDQDVLVRADLATSLAIQGAPGTGKTAVGLHRAAYLLYAFRETLSRQGVLVIGPNDNFLGYIGDVLPALGEIDATQETIESMTRAATGLTPKAVDEPARAVLLGDARMAEVLSRAVWGYVSVPGRVLEVPMGTRVWRISAHCLGDAVTSLRGRGVRYLAGREMVPQRLAHRVLLRMEVSGATTDDRVQNEVARSKDVKAMTNECWPALTTPKLLHRLLTDADFLASCADGVLSEQEQGLVLAPKPTKSPGSHRWTAAEIVLADEVADLLTRTPSLGHVIIDEAQDLSAMQLRAAGRRATTGSVTLLGDLAQATTPWASRSWSDSLAHIGHPEAEVRELTEGFRVPGEVIDYAARLLPSIAPQLATPTSIRHNRGELRITAVDALLTRTADEAKRLLEREGTVGLIVADADVEEVALALESAGIPANRMGAQTDGTRLDLVPAGLAKGLEFDHVLLLEPAALVAQEADRVTGLRRLYVCLTRAVTSMVVLHEHSLPAELD</sequence>
<keyword evidence="1" id="KW-0067">ATP-binding</keyword>
<dbReference type="InterPro" id="IPR027417">
    <property type="entry name" value="P-loop_NTPase"/>
</dbReference>
<dbReference type="OrthoDB" id="9787585at2"/>
<gene>
    <name evidence="1" type="ORF">FM114_00085</name>
</gene>
<dbReference type="Proteomes" id="UP000188342">
    <property type="component" value="Unassembled WGS sequence"/>
</dbReference>
<reference evidence="1 2" key="1">
    <citation type="submission" date="2017-02" db="EMBL/GenBank/DDBJ databases">
        <authorList>
            <person name="Peterson S.W."/>
        </authorList>
    </citation>
    <scope>NUCLEOTIDE SEQUENCE [LARGE SCALE GENOMIC DNA]</scope>
    <source>
        <strain evidence="1 2">LSP_Lj1</strain>
    </source>
</reference>
<accession>A0A1R4I724</accession>
<dbReference type="Gene3D" id="3.40.50.300">
    <property type="entry name" value="P-loop containing nucleotide triphosphate hydrolases"/>
    <property type="match status" value="3"/>
</dbReference>
<dbReference type="AlphaFoldDB" id="A0A1R4I724"/>
<dbReference type="InterPro" id="IPR000212">
    <property type="entry name" value="DNA_helicase_UvrD/REP"/>
</dbReference>
<dbReference type="STRING" id="1255658.FM114_00085"/>
<keyword evidence="1" id="KW-0547">Nucleotide-binding</keyword>
<keyword evidence="1" id="KW-0378">Hydrolase</keyword>
<name>A0A1R4I724_9ACTN</name>
<organism evidence="1 2">
    <name type="scientific">Luteococcus japonicus LSP_Lj1</name>
    <dbReference type="NCBI Taxonomy" id="1255658"/>
    <lineage>
        <taxon>Bacteria</taxon>
        <taxon>Bacillati</taxon>
        <taxon>Actinomycetota</taxon>
        <taxon>Actinomycetes</taxon>
        <taxon>Propionibacteriales</taxon>
        <taxon>Propionibacteriaceae</taxon>
        <taxon>Luteococcus</taxon>
    </lineage>
</organism>
<evidence type="ECO:0000313" key="2">
    <source>
        <dbReference type="Proteomes" id="UP000188342"/>
    </source>
</evidence>
<dbReference type="EMBL" id="FUKQ01000001">
    <property type="protein sequence ID" value="SJN15414.1"/>
    <property type="molecule type" value="Genomic_DNA"/>
</dbReference>
<dbReference type="GO" id="GO:0003677">
    <property type="term" value="F:DNA binding"/>
    <property type="evidence" value="ECO:0007669"/>
    <property type="project" value="InterPro"/>
</dbReference>
<dbReference type="GO" id="GO:0000725">
    <property type="term" value="P:recombinational repair"/>
    <property type="evidence" value="ECO:0007669"/>
    <property type="project" value="TreeGrafter"/>
</dbReference>
<protein>
    <submittedName>
        <fullName evidence="1">ATP-dependent DNA helicase rep</fullName>
        <ecNumber evidence="1">3.6.1.-</ecNumber>
    </submittedName>
</protein>
<dbReference type="PANTHER" id="PTHR11070:SF45">
    <property type="entry name" value="DNA 3'-5' HELICASE"/>
    <property type="match status" value="1"/>
</dbReference>